<evidence type="ECO:0000256" key="1">
    <source>
        <dbReference type="SAM" id="MobiDB-lite"/>
    </source>
</evidence>
<dbReference type="Proteomes" id="UP000008237">
    <property type="component" value="Unassembled WGS sequence"/>
</dbReference>
<protein>
    <recommendedName>
        <fullName evidence="4">Prisilkin-39-like</fullName>
    </recommendedName>
</protein>
<feature type="compositionally biased region" description="Polar residues" evidence="1">
    <location>
        <begin position="235"/>
        <end position="259"/>
    </location>
</feature>
<dbReference type="InParanoid" id="E2BQW0"/>
<evidence type="ECO:0000313" key="2">
    <source>
        <dbReference type="EMBL" id="EFN81914.1"/>
    </source>
</evidence>
<organism evidence="3">
    <name type="scientific">Harpegnathos saltator</name>
    <name type="common">Jerdon's jumping ant</name>
    <dbReference type="NCBI Taxonomy" id="610380"/>
    <lineage>
        <taxon>Eukaryota</taxon>
        <taxon>Metazoa</taxon>
        <taxon>Ecdysozoa</taxon>
        <taxon>Arthropoda</taxon>
        <taxon>Hexapoda</taxon>
        <taxon>Insecta</taxon>
        <taxon>Pterygota</taxon>
        <taxon>Neoptera</taxon>
        <taxon>Endopterygota</taxon>
        <taxon>Hymenoptera</taxon>
        <taxon>Apocrita</taxon>
        <taxon>Aculeata</taxon>
        <taxon>Formicoidea</taxon>
        <taxon>Formicidae</taxon>
        <taxon>Ponerinae</taxon>
        <taxon>Ponerini</taxon>
        <taxon>Harpegnathos</taxon>
    </lineage>
</organism>
<sequence>MSRIHTDKKDAFLMERFHYTRSHTQVSTVYGLIALCSSATEPEPESKPLTKLTPMGDPQPSYAGDVDDTKDLTPSASDRTFHVNKDYGSIGYPGGYPGRYPGGYPEGYPGGYPGGYGGSSGYPGIGGYPGTSYRGGIIPGYRGYQVLVPGLGGGYLGYGYYDGYPAYIGYNGYGGYGGYGGYRGYGDYGLRGYGGYGSYGTGYEDNYLGYGQRGPGRYDGAPGYDYGDGYGANRGSSYASRNPNYPNSGRGSYGTSLANPSGYRGYS</sequence>
<evidence type="ECO:0008006" key="4">
    <source>
        <dbReference type="Google" id="ProtNLM"/>
    </source>
</evidence>
<keyword evidence="3" id="KW-1185">Reference proteome</keyword>
<accession>E2BQW0</accession>
<name>E2BQW0_HARSA</name>
<dbReference type="OrthoDB" id="7554653at2759"/>
<feature type="region of interest" description="Disordered" evidence="1">
    <location>
        <begin position="235"/>
        <end position="267"/>
    </location>
</feature>
<dbReference type="EMBL" id="GL449813">
    <property type="protein sequence ID" value="EFN81914.1"/>
    <property type="molecule type" value="Genomic_DNA"/>
</dbReference>
<evidence type="ECO:0000313" key="3">
    <source>
        <dbReference type="Proteomes" id="UP000008237"/>
    </source>
</evidence>
<reference evidence="2 3" key="1">
    <citation type="journal article" date="2010" name="Science">
        <title>Genomic comparison of the ants Camponotus floridanus and Harpegnathos saltator.</title>
        <authorList>
            <person name="Bonasio R."/>
            <person name="Zhang G."/>
            <person name="Ye C."/>
            <person name="Mutti N.S."/>
            <person name="Fang X."/>
            <person name="Qin N."/>
            <person name="Donahue G."/>
            <person name="Yang P."/>
            <person name="Li Q."/>
            <person name="Li C."/>
            <person name="Zhang P."/>
            <person name="Huang Z."/>
            <person name="Berger S.L."/>
            <person name="Reinberg D."/>
            <person name="Wang J."/>
            <person name="Liebig J."/>
        </authorList>
    </citation>
    <scope>NUCLEOTIDE SEQUENCE [LARGE SCALE GENOMIC DNA]</scope>
    <source>
        <strain evidence="2 3">R22 G/1</strain>
    </source>
</reference>
<feature type="region of interest" description="Disordered" evidence="1">
    <location>
        <begin position="40"/>
        <end position="68"/>
    </location>
</feature>
<proteinExistence type="predicted"/>
<gene>
    <name evidence="2" type="ORF">EAI_14095</name>
</gene>
<dbReference type="STRING" id="610380.E2BQW0"/>
<dbReference type="OMA" id="FLMERFH"/>
<dbReference type="AlphaFoldDB" id="E2BQW0"/>